<dbReference type="Pfam" id="PF09073">
    <property type="entry name" value="BUD22"/>
    <property type="match status" value="2"/>
</dbReference>
<gene>
    <name evidence="5" type="ORF">LY90DRAFT_669709</name>
</gene>
<dbReference type="PANTHER" id="PTHR23325:SF1">
    <property type="entry name" value="SERUM RESPONSE FACTOR-BINDING PROTEIN 1"/>
    <property type="match status" value="1"/>
</dbReference>
<dbReference type="PANTHER" id="PTHR23325">
    <property type="entry name" value="SERUM RESPONSE FACTOR-BINDING"/>
    <property type="match status" value="1"/>
</dbReference>
<dbReference type="InterPro" id="IPR037393">
    <property type="entry name" value="Bud22/SRFB1"/>
</dbReference>
<proteinExistence type="predicted"/>
<comment type="caution">
    <text evidence="5">The sequence shown here is derived from an EMBL/GenBank/DDBJ whole genome shotgun (WGS) entry which is preliminary data.</text>
</comment>
<dbReference type="OrthoDB" id="3364872at2759"/>
<evidence type="ECO:0000313" key="6">
    <source>
        <dbReference type="Proteomes" id="UP000193920"/>
    </source>
</evidence>
<evidence type="ECO:0000256" key="1">
    <source>
        <dbReference type="ARBA" id="ARBA00023054"/>
    </source>
</evidence>
<dbReference type="InterPro" id="IPR015158">
    <property type="entry name" value="Bud22_dom"/>
</dbReference>
<keyword evidence="6" id="KW-1185">Reference proteome</keyword>
<dbReference type="GO" id="GO:0005634">
    <property type="term" value="C:nucleus"/>
    <property type="evidence" value="ECO:0007669"/>
    <property type="project" value="TreeGrafter"/>
</dbReference>
<feature type="domain" description="Bud22" evidence="4">
    <location>
        <begin position="45"/>
        <end position="229"/>
    </location>
</feature>
<feature type="domain" description="Bud22" evidence="4">
    <location>
        <begin position="236"/>
        <end position="309"/>
    </location>
</feature>
<dbReference type="GO" id="GO:0030490">
    <property type="term" value="P:maturation of SSU-rRNA"/>
    <property type="evidence" value="ECO:0007669"/>
    <property type="project" value="TreeGrafter"/>
</dbReference>
<protein>
    <recommendedName>
        <fullName evidence="4">Bud22 domain-containing protein</fullName>
    </recommendedName>
</protein>
<feature type="compositionally biased region" description="Basic residues" evidence="3">
    <location>
        <begin position="197"/>
        <end position="212"/>
    </location>
</feature>
<sequence length="405" mass="47466">MNKKKTNWFIEIKKLSEKIEKNEGDKNDMLAQIFEIKQDKITGKIYHQKKELRKAIKKAKNFEIQKKIKKLKNIKNSETEENEKNSEVEIKKIEEQIIQIKKLKLDEISDKFFYDSICNDDLLGKHSLLTLFRTSNKSKNNEIDGQEQNKDLINNILKANITKTCMAEIINDIKKVIEVFDQNKIEKSITLDDKPKPKSRKRKKKSKVKKQKQNNDSMDFNSEDEDDNSQGLINKSYDSMFMNSLNGGNNDFYSSEDDASDIIEEKRPKKKNRMGQRERQKLWEKNYGKNANHLKKARELKLKEKKKEKSNKLPENLHPSWEAKRLMKEKSKIVEFKGKKITFGDEESNDNNLSNNIPSVSFNNSKVNKIKELHPSWEAKKLKELKEQAILHSGVKGTKIVFDDD</sequence>
<dbReference type="EMBL" id="MCOG01000079">
    <property type="protein sequence ID" value="ORY55184.1"/>
    <property type="molecule type" value="Genomic_DNA"/>
</dbReference>
<feature type="coiled-coil region" evidence="2">
    <location>
        <begin position="76"/>
        <end position="103"/>
    </location>
</feature>
<dbReference type="AlphaFoldDB" id="A0A1Y2D7P9"/>
<evidence type="ECO:0000259" key="4">
    <source>
        <dbReference type="Pfam" id="PF09073"/>
    </source>
</evidence>
<name>A0A1Y2D7P9_9FUNG</name>
<feature type="region of interest" description="Disordered" evidence="3">
    <location>
        <begin position="190"/>
        <end position="232"/>
    </location>
</feature>
<evidence type="ECO:0000256" key="3">
    <source>
        <dbReference type="SAM" id="MobiDB-lite"/>
    </source>
</evidence>
<organism evidence="5 6">
    <name type="scientific">Neocallimastix californiae</name>
    <dbReference type="NCBI Taxonomy" id="1754190"/>
    <lineage>
        <taxon>Eukaryota</taxon>
        <taxon>Fungi</taxon>
        <taxon>Fungi incertae sedis</taxon>
        <taxon>Chytridiomycota</taxon>
        <taxon>Chytridiomycota incertae sedis</taxon>
        <taxon>Neocallimastigomycetes</taxon>
        <taxon>Neocallimastigales</taxon>
        <taxon>Neocallimastigaceae</taxon>
        <taxon>Neocallimastix</taxon>
    </lineage>
</organism>
<dbReference type="GO" id="GO:0030686">
    <property type="term" value="C:90S preribosome"/>
    <property type="evidence" value="ECO:0007669"/>
    <property type="project" value="TreeGrafter"/>
</dbReference>
<dbReference type="Proteomes" id="UP000193920">
    <property type="component" value="Unassembled WGS sequence"/>
</dbReference>
<dbReference type="STRING" id="1754190.A0A1Y2D7P9"/>
<evidence type="ECO:0000313" key="5">
    <source>
        <dbReference type="EMBL" id="ORY55184.1"/>
    </source>
</evidence>
<evidence type="ECO:0000256" key="2">
    <source>
        <dbReference type="SAM" id="Coils"/>
    </source>
</evidence>
<reference evidence="5 6" key="1">
    <citation type="submission" date="2016-08" db="EMBL/GenBank/DDBJ databases">
        <title>A Parts List for Fungal Cellulosomes Revealed by Comparative Genomics.</title>
        <authorList>
            <consortium name="DOE Joint Genome Institute"/>
            <person name="Haitjema C.H."/>
            <person name="Gilmore S.P."/>
            <person name="Henske J.K."/>
            <person name="Solomon K.V."/>
            <person name="De Groot R."/>
            <person name="Kuo A."/>
            <person name="Mondo S.J."/>
            <person name="Salamov A.A."/>
            <person name="Labutti K."/>
            <person name="Zhao Z."/>
            <person name="Chiniquy J."/>
            <person name="Barry K."/>
            <person name="Brewer H.M."/>
            <person name="Purvine S.O."/>
            <person name="Wright A.T."/>
            <person name="Boxma B."/>
            <person name="Van Alen T."/>
            <person name="Hackstein J.H."/>
            <person name="Baker S.E."/>
            <person name="Grigoriev I.V."/>
            <person name="O'Malley M.A."/>
        </authorList>
    </citation>
    <scope>NUCLEOTIDE SEQUENCE [LARGE SCALE GENOMIC DNA]</scope>
    <source>
        <strain evidence="5 6">G1</strain>
    </source>
</reference>
<accession>A0A1Y2D7P9</accession>
<keyword evidence="1 2" id="KW-0175">Coiled coil</keyword>
<feature type="region of interest" description="Disordered" evidence="3">
    <location>
        <begin position="252"/>
        <end position="278"/>
    </location>
</feature>